<accession>F4Y372</accession>
<dbReference type="SUPFAM" id="SSF48371">
    <property type="entry name" value="ARM repeat"/>
    <property type="match status" value="1"/>
</dbReference>
<evidence type="ECO:0000256" key="3">
    <source>
        <dbReference type="SAM" id="MobiDB-lite"/>
    </source>
</evidence>
<dbReference type="Pfam" id="PF13646">
    <property type="entry name" value="HEAT_2"/>
    <property type="match status" value="1"/>
</dbReference>
<sequence length="155" mass="18034">MRVTAIEQLAKAYKDHGDTLALLQQWARSDTDWQVRVTAIEQLAKGYKDHRDTLALLQESARCDTDSDVRSTAIQQLAQGWKDQPWLFEFLWDGTLHEPFEGKEDWDDNPRQVALNAILEYYPNHSETRSLLQDRAKHDPDPELQKFAKEELAKL</sequence>
<dbReference type="InterPro" id="IPR016024">
    <property type="entry name" value="ARM-type_fold"/>
</dbReference>
<dbReference type="eggNOG" id="COG1413">
    <property type="taxonomic scope" value="Bacteria"/>
</dbReference>
<dbReference type="EMBL" id="GL890973">
    <property type="protein sequence ID" value="EGJ28548.1"/>
    <property type="molecule type" value="Genomic_DNA"/>
</dbReference>
<reference evidence="5" key="1">
    <citation type="journal article" date="2011" name="Proc. Natl. Acad. Sci. U.S.A.">
        <title>Genomic insights into the physiology and ecology of the marine filamentous cyanobacterium Lyngbya majuscula.</title>
        <authorList>
            <person name="Jones A.C."/>
            <person name="Monroe E.A."/>
            <person name="Podell S."/>
            <person name="Hess W.R."/>
            <person name="Klages S."/>
            <person name="Esquenazi E."/>
            <person name="Niessen S."/>
            <person name="Hoover H."/>
            <person name="Rothmann M."/>
            <person name="Lasken R.S."/>
            <person name="Yates J.R.III."/>
            <person name="Reinhardt R."/>
            <person name="Kube M."/>
            <person name="Burkart M.D."/>
            <person name="Allen E.E."/>
            <person name="Dorrestein P.C."/>
            <person name="Gerwick W.H."/>
            <person name="Gerwick L."/>
        </authorList>
    </citation>
    <scope>NUCLEOTIDE SEQUENCE [LARGE SCALE GENOMIC DNA]</scope>
    <source>
        <strain evidence="5">3L</strain>
    </source>
</reference>
<keyword evidence="2" id="KW-0605">Phycobilisome</keyword>
<dbReference type="AlphaFoldDB" id="F4Y372"/>
<keyword evidence="5" id="KW-1185">Reference proteome</keyword>
<dbReference type="HOGENOM" id="CLU_1693504_0_0_3"/>
<name>F4Y372_9CYAN</name>
<protein>
    <recommendedName>
        <fullName evidence="6">HEAT repeat domain-containing protein</fullName>
    </recommendedName>
</protein>
<proteinExistence type="predicted"/>
<gene>
    <name evidence="4" type="ORF">LYNGBM3L_71680</name>
</gene>
<keyword evidence="1" id="KW-0042">Antenna complex</keyword>
<evidence type="ECO:0000313" key="4">
    <source>
        <dbReference type="EMBL" id="EGJ28548.1"/>
    </source>
</evidence>
<dbReference type="Proteomes" id="UP000003959">
    <property type="component" value="Unassembled WGS sequence"/>
</dbReference>
<dbReference type="Gene3D" id="1.25.10.10">
    <property type="entry name" value="Leucine-rich Repeat Variant"/>
    <property type="match status" value="1"/>
</dbReference>
<dbReference type="InterPro" id="IPR011989">
    <property type="entry name" value="ARM-like"/>
</dbReference>
<evidence type="ECO:0000256" key="2">
    <source>
        <dbReference type="ARBA" id="ARBA00022738"/>
    </source>
</evidence>
<evidence type="ECO:0008006" key="6">
    <source>
        <dbReference type="Google" id="ProtNLM"/>
    </source>
</evidence>
<evidence type="ECO:0000256" key="1">
    <source>
        <dbReference type="ARBA" id="ARBA00022549"/>
    </source>
</evidence>
<feature type="region of interest" description="Disordered" evidence="3">
    <location>
        <begin position="130"/>
        <end position="155"/>
    </location>
</feature>
<dbReference type="GO" id="GO:0030089">
    <property type="term" value="C:phycobilisome"/>
    <property type="evidence" value="ECO:0007669"/>
    <property type="project" value="UniProtKB-KW"/>
</dbReference>
<organism evidence="4 5">
    <name type="scientific">Moorena producens 3L</name>
    <dbReference type="NCBI Taxonomy" id="489825"/>
    <lineage>
        <taxon>Bacteria</taxon>
        <taxon>Bacillati</taxon>
        <taxon>Cyanobacteriota</taxon>
        <taxon>Cyanophyceae</taxon>
        <taxon>Coleofasciculales</taxon>
        <taxon>Coleofasciculaceae</taxon>
        <taxon>Moorena</taxon>
    </lineage>
</organism>
<evidence type="ECO:0000313" key="5">
    <source>
        <dbReference type="Proteomes" id="UP000003959"/>
    </source>
</evidence>